<dbReference type="InterPro" id="IPR039968">
    <property type="entry name" value="BcerS-like"/>
</dbReference>
<name>A0AAE7DEE7_9PSED</name>
<dbReference type="InterPro" id="IPR016181">
    <property type="entry name" value="Acyl_CoA_acyltransferase"/>
</dbReference>
<gene>
    <name evidence="3" type="ORF">HGP31_13690</name>
    <name evidence="2" type="ORF">PSUM_02480</name>
</gene>
<organism evidence="3 5">
    <name type="scientific">Pseudomonas umsongensis</name>
    <dbReference type="NCBI Taxonomy" id="198618"/>
    <lineage>
        <taxon>Bacteria</taxon>
        <taxon>Pseudomonadati</taxon>
        <taxon>Pseudomonadota</taxon>
        <taxon>Gammaproteobacteria</taxon>
        <taxon>Pseudomonadales</taxon>
        <taxon>Pseudomonadaceae</taxon>
        <taxon>Pseudomonas</taxon>
    </lineage>
</organism>
<dbReference type="Proteomes" id="UP000501367">
    <property type="component" value="Chromosome"/>
</dbReference>
<sequence>MINKKLPIITRPVLTSLDLKTFISFPGTLYRNDPCWIEPIHYERHELLSQKNPASPHLTWQAWLAWSGTEVVGRITAQIDSLHRQLHGHDSGHFGMLEAVDDPAVFDSLFAAAEAWLREHGAARITGPFNLTINQESGLLVEGFDHPPSAMMGHGQRFYDQRLAALGYRQAKDLLAYWMRTDQLHFPPALSAMMARERKRVVIRPLDPRQFRRDMRILREIFNDAWSRNWGFVPFTESEFYELGSQLRLLVPKDLLYIAEVDGEPCAFIVAMPNINEAIASLDGRLLPFGWIRLLWRLYVKGARTARVPLMGVKQAYQFSRLGPALALLLIEALKPPFVKRGIEALEMSWILESNAVMRKILEQIGATAYKRYRIYEKHI</sequence>
<dbReference type="PANTHER" id="PTHR41368">
    <property type="entry name" value="PROTEIN YGHO"/>
    <property type="match status" value="1"/>
</dbReference>
<keyword evidence="4" id="KW-1185">Reference proteome</keyword>
<feature type="domain" description="N-acetyltransferase" evidence="1">
    <location>
        <begin position="201"/>
        <end position="380"/>
    </location>
</feature>
<evidence type="ECO:0000313" key="5">
    <source>
        <dbReference type="Proteomes" id="UP000501367"/>
    </source>
</evidence>
<dbReference type="KEGG" id="pum:HGP31_13690"/>
<dbReference type="SUPFAM" id="SSF55729">
    <property type="entry name" value="Acyl-CoA N-acyltransferases (Nat)"/>
    <property type="match status" value="1"/>
</dbReference>
<protein>
    <submittedName>
        <fullName evidence="3">N-acetyltransferase</fullName>
    </submittedName>
</protein>
<accession>A0AAE7DEE7</accession>
<dbReference type="PANTHER" id="PTHR41368:SF1">
    <property type="entry name" value="PROTEIN YGHO"/>
    <property type="match status" value="1"/>
</dbReference>
<dbReference type="FunFam" id="3.40.630.30:FF:000304">
    <property type="entry name" value="YghO protein"/>
    <property type="match status" value="1"/>
</dbReference>
<dbReference type="EMBL" id="NIWU01000001">
    <property type="protein sequence ID" value="OXR34779.1"/>
    <property type="molecule type" value="Genomic_DNA"/>
</dbReference>
<dbReference type="GeneID" id="72194641"/>
<proteinExistence type="predicted"/>
<dbReference type="Proteomes" id="UP000215455">
    <property type="component" value="Unassembled WGS sequence"/>
</dbReference>
<dbReference type="GO" id="GO:0016747">
    <property type="term" value="F:acyltransferase activity, transferring groups other than amino-acyl groups"/>
    <property type="evidence" value="ECO:0007669"/>
    <property type="project" value="InterPro"/>
</dbReference>
<dbReference type="PROSITE" id="PS51186">
    <property type="entry name" value="GNAT"/>
    <property type="match status" value="1"/>
</dbReference>
<dbReference type="AlphaFoldDB" id="A0AAE7DEE7"/>
<evidence type="ECO:0000313" key="2">
    <source>
        <dbReference type="EMBL" id="OXR34779.1"/>
    </source>
</evidence>
<dbReference type="InterPro" id="IPR000182">
    <property type="entry name" value="GNAT_dom"/>
</dbReference>
<evidence type="ECO:0000313" key="4">
    <source>
        <dbReference type="Proteomes" id="UP000215455"/>
    </source>
</evidence>
<evidence type="ECO:0000313" key="3">
    <source>
        <dbReference type="EMBL" id="QJC79316.1"/>
    </source>
</evidence>
<reference evidence="2 4" key="1">
    <citation type="submission" date="2017-06" db="EMBL/GenBank/DDBJ databases">
        <authorList>
            <person name="Furmanczyk E.M."/>
        </authorList>
    </citation>
    <scope>NUCLEOTIDE SEQUENCE [LARGE SCALE GENOMIC DNA]</scope>
    <source>
        <strain evidence="2 4">DSM 16611</strain>
    </source>
</reference>
<dbReference type="EMBL" id="CP051487">
    <property type="protein sequence ID" value="QJC79316.1"/>
    <property type="molecule type" value="Genomic_DNA"/>
</dbReference>
<dbReference type="Gene3D" id="3.40.630.30">
    <property type="match status" value="1"/>
</dbReference>
<evidence type="ECO:0000259" key="1">
    <source>
        <dbReference type="PROSITE" id="PS51186"/>
    </source>
</evidence>
<reference evidence="3 5" key="2">
    <citation type="submission" date="2020-04" db="EMBL/GenBank/DDBJ databases">
        <authorList>
            <person name="Yao Y."/>
            <person name="He Z."/>
        </authorList>
    </citation>
    <scope>NUCLEOTIDE SEQUENCE [LARGE SCALE GENOMIC DNA]</scope>
    <source>
        <strain evidence="3 5">CY-1</strain>
    </source>
</reference>
<dbReference type="RefSeq" id="WP_020801069.1">
    <property type="nucleotide sequence ID" value="NZ_CP044409.1"/>
</dbReference>